<proteinExistence type="predicted"/>
<reference evidence="2" key="1">
    <citation type="journal article" date="2022" name="Mol. Ecol. Resour.">
        <title>The genomes of chicory, endive, great burdock and yacon provide insights into Asteraceae palaeo-polyploidization history and plant inulin production.</title>
        <authorList>
            <person name="Fan W."/>
            <person name="Wang S."/>
            <person name="Wang H."/>
            <person name="Wang A."/>
            <person name="Jiang F."/>
            <person name="Liu H."/>
            <person name="Zhao H."/>
            <person name="Xu D."/>
            <person name="Zhang Y."/>
        </authorList>
    </citation>
    <scope>NUCLEOTIDE SEQUENCE [LARGE SCALE GENOMIC DNA]</scope>
    <source>
        <strain evidence="2">cv. Punajuju</strain>
    </source>
</reference>
<evidence type="ECO:0000313" key="2">
    <source>
        <dbReference type="Proteomes" id="UP001055811"/>
    </source>
</evidence>
<comment type="caution">
    <text evidence="1">The sequence shown here is derived from an EMBL/GenBank/DDBJ whole genome shotgun (WGS) entry which is preliminary data.</text>
</comment>
<dbReference type="Proteomes" id="UP001055811">
    <property type="component" value="Linkage Group LG02"/>
</dbReference>
<sequence>MALCIFFIFLFISPSFSAFIAPIAKRHVQSTPFYVLKLYLKTPLQPTDLLLHLGATFTTVDCTRNYTSTTFHVVPCNSSLCHSIQPNQANTTNCDISTEKAVVPGGCVILPHNSFAHVDSLALPTTNGRNPGQLGLFNDFVFTCSDESSRLLQGHAKKEITGLAGFGFSKFSLPAQVSTAASSSVFALCLSGSSSAPGIAFFNQIKPYYFLPGIDVSDHLNYTPIFPYPIAITNRRTNTKRYEYAYFIGVKSININGKPIIINQKLLTVDQNGNGGTKISTTNPYTVLERSIFTAFIEAFSNESNIMKLKSTQPIRPFNICYDADDVSETHMGPNVPAIDLVMQNDVIWRVWGKNSMVRIVEEGLDVWCLAIVDGGVRPTSSLVIGGHQLEDNLLQFDLGAKRLGFSSSLLQHKTMCANFNFTTIKLF</sequence>
<gene>
    <name evidence="1" type="ORF">L2E82_13154</name>
</gene>
<organism evidence="1 2">
    <name type="scientific">Cichorium intybus</name>
    <name type="common">Chicory</name>
    <dbReference type="NCBI Taxonomy" id="13427"/>
    <lineage>
        <taxon>Eukaryota</taxon>
        <taxon>Viridiplantae</taxon>
        <taxon>Streptophyta</taxon>
        <taxon>Embryophyta</taxon>
        <taxon>Tracheophyta</taxon>
        <taxon>Spermatophyta</taxon>
        <taxon>Magnoliopsida</taxon>
        <taxon>eudicotyledons</taxon>
        <taxon>Gunneridae</taxon>
        <taxon>Pentapetalae</taxon>
        <taxon>asterids</taxon>
        <taxon>campanulids</taxon>
        <taxon>Asterales</taxon>
        <taxon>Asteraceae</taxon>
        <taxon>Cichorioideae</taxon>
        <taxon>Cichorieae</taxon>
        <taxon>Cichoriinae</taxon>
        <taxon>Cichorium</taxon>
    </lineage>
</organism>
<evidence type="ECO:0000313" key="1">
    <source>
        <dbReference type="EMBL" id="KAI3783092.1"/>
    </source>
</evidence>
<name>A0ACB9GI63_CICIN</name>
<reference evidence="1 2" key="2">
    <citation type="journal article" date="2022" name="Mol. Ecol. Resour.">
        <title>The genomes of chicory, endive, great burdock and yacon provide insights into Asteraceae paleo-polyploidization history and plant inulin production.</title>
        <authorList>
            <person name="Fan W."/>
            <person name="Wang S."/>
            <person name="Wang H."/>
            <person name="Wang A."/>
            <person name="Jiang F."/>
            <person name="Liu H."/>
            <person name="Zhao H."/>
            <person name="Xu D."/>
            <person name="Zhang Y."/>
        </authorList>
    </citation>
    <scope>NUCLEOTIDE SEQUENCE [LARGE SCALE GENOMIC DNA]</scope>
    <source>
        <strain evidence="2">cv. Punajuju</strain>
        <tissue evidence="1">Leaves</tissue>
    </source>
</reference>
<protein>
    <submittedName>
        <fullName evidence="1">Uncharacterized protein</fullName>
    </submittedName>
</protein>
<accession>A0ACB9GI63</accession>
<keyword evidence="2" id="KW-1185">Reference proteome</keyword>
<dbReference type="EMBL" id="CM042010">
    <property type="protein sequence ID" value="KAI3783092.1"/>
    <property type="molecule type" value="Genomic_DNA"/>
</dbReference>